<evidence type="ECO:0000256" key="1">
    <source>
        <dbReference type="SAM" id="MobiDB-lite"/>
    </source>
</evidence>
<dbReference type="Proteomes" id="UP001362999">
    <property type="component" value="Unassembled WGS sequence"/>
</dbReference>
<feature type="compositionally biased region" description="Low complexity" evidence="1">
    <location>
        <begin position="352"/>
        <end position="389"/>
    </location>
</feature>
<organism evidence="2 3">
    <name type="scientific">Favolaschia claudopus</name>
    <dbReference type="NCBI Taxonomy" id="2862362"/>
    <lineage>
        <taxon>Eukaryota</taxon>
        <taxon>Fungi</taxon>
        <taxon>Dikarya</taxon>
        <taxon>Basidiomycota</taxon>
        <taxon>Agaricomycotina</taxon>
        <taxon>Agaricomycetes</taxon>
        <taxon>Agaricomycetidae</taxon>
        <taxon>Agaricales</taxon>
        <taxon>Marasmiineae</taxon>
        <taxon>Mycenaceae</taxon>
        <taxon>Favolaschia</taxon>
    </lineage>
</organism>
<protein>
    <recommendedName>
        <fullName evidence="4">Telomere replication protein EST3</fullName>
    </recommendedName>
</protein>
<feature type="region of interest" description="Disordered" evidence="1">
    <location>
        <begin position="169"/>
        <end position="198"/>
    </location>
</feature>
<evidence type="ECO:0000313" key="3">
    <source>
        <dbReference type="Proteomes" id="UP001362999"/>
    </source>
</evidence>
<evidence type="ECO:0000313" key="2">
    <source>
        <dbReference type="EMBL" id="KAK7057288.1"/>
    </source>
</evidence>
<feature type="compositionally biased region" description="Polar residues" evidence="1">
    <location>
        <begin position="295"/>
        <end position="317"/>
    </location>
</feature>
<feature type="compositionally biased region" description="Low complexity" evidence="1">
    <location>
        <begin position="251"/>
        <end position="274"/>
    </location>
</feature>
<accession>A0AAW0E0D4</accession>
<keyword evidence="3" id="KW-1185">Reference proteome</keyword>
<dbReference type="AlphaFoldDB" id="A0AAW0E0D4"/>
<sequence length="491" mass="53870">MASELRAWVRDYLIQAAETYGSDIASVPLESKGKKLQICEFFTRECENKSEDSFVWALVSDKALIIPIKFSKEAVLECNKHSISGMRLNEMKTALVSIKKFRPISARIPLREGAMTAETHLALYCESVSIIGSIGEGRWGNPKDLEADSDLREWSHALRRDGGAANILKDRKRARDGEVGKEPRSPPIMRIPSPRKLPCVVNQAGTSKIKPKHPMDEYNKKWQDSLRNPLAFVRPATPSRPPPEDARDMGSSSPSEKYSAPSSPISGWSQSPSPQKQKEIQSSSTVEFSQRIADVSTTESSCAPQESSYLTAPTPAQRQRPAGPSTVAVERKVARPPPPPPPASGPARILAPDSDISQSQSQSQSQPSQTSQSILPPQLELPQTQTQAPMDSHPVISSSVVGMPPPTRIKKEDAEMLLSDDDAEIDRRLFRRRGSVLEREGAAKRRKHSVRSGSKLNGFSLGLDNVVAKECGGVVGWERVLHVLSAGYSQM</sequence>
<reference evidence="2 3" key="1">
    <citation type="journal article" date="2024" name="J Genomics">
        <title>Draft genome sequencing and assembly of Favolaschia claudopus CIRM-BRFM 2984 isolated from oak limbs.</title>
        <authorList>
            <person name="Navarro D."/>
            <person name="Drula E."/>
            <person name="Chaduli D."/>
            <person name="Cazenave R."/>
            <person name="Ahrendt S."/>
            <person name="Wang J."/>
            <person name="Lipzen A."/>
            <person name="Daum C."/>
            <person name="Barry K."/>
            <person name="Grigoriev I.V."/>
            <person name="Favel A."/>
            <person name="Rosso M.N."/>
            <person name="Martin F."/>
        </authorList>
    </citation>
    <scope>NUCLEOTIDE SEQUENCE [LARGE SCALE GENOMIC DNA]</scope>
    <source>
        <strain evidence="2 3">CIRM-BRFM 2984</strain>
    </source>
</reference>
<feature type="compositionally biased region" description="Basic and acidic residues" evidence="1">
    <location>
        <begin position="173"/>
        <end position="184"/>
    </location>
</feature>
<proteinExistence type="predicted"/>
<name>A0AAW0E0D4_9AGAR</name>
<gene>
    <name evidence="2" type="ORF">R3P38DRAFT_1169932</name>
</gene>
<dbReference type="EMBL" id="JAWWNJ010000004">
    <property type="protein sequence ID" value="KAK7057288.1"/>
    <property type="molecule type" value="Genomic_DNA"/>
</dbReference>
<comment type="caution">
    <text evidence="2">The sequence shown here is derived from an EMBL/GenBank/DDBJ whole genome shotgun (WGS) entry which is preliminary data.</text>
</comment>
<evidence type="ECO:0008006" key="4">
    <source>
        <dbReference type="Google" id="ProtNLM"/>
    </source>
</evidence>
<feature type="region of interest" description="Disordered" evidence="1">
    <location>
        <begin position="232"/>
        <end position="405"/>
    </location>
</feature>
<feature type="compositionally biased region" description="Pro residues" evidence="1">
    <location>
        <begin position="335"/>
        <end position="344"/>
    </location>
</feature>